<dbReference type="GO" id="GO:0005739">
    <property type="term" value="C:mitochondrion"/>
    <property type="evidence" value="ECO:0007669"/>
    <property type="project" value="UniProtKB-SubCell"/>
</dbReference>
<comment type="caution">
    <text evidence="9">The sequence shown here is derived from an EMBL/GenBank/DDBJ whole genome shotgun (WGS) entry which is preliminary data.</text>
</comment>
<dbReference type="Pfam" id="PF09812">
    <property type="entry name" value="MRP-L28"/>
    <property type="match status" value="1"/>
</dbReference>
<protein>
    <recommendedName>
        <fullName evidence="7">Large ribosomal subunit protein mL40</fullName>
    </recommendedName>
</protein>
<comment type="similarity">
    <text evidence="2">Belongs to the mitochondrion-specific ribosomal protein mL40 family.</text>
</comment>
<evidence type="ECO:0000313" key="10">
    <source>
        <dbReference type="Proteomes" id="UP000253551"/>
    </source>
</evidence>
<sequence>MLNIIRPVAIRRALQTRASSTQSGDTRLEVIRRVLFESPNKEPIIKLEGKTLEEHETVERAWKLHKMRSREKQERALERQFRTMQAAMTELEKTSDRLFKGAIVKSRHVTYPKQAKIPTETPSSQGWDYAFKASSD</sequence>
<evidence type="ECO:0000313" key="9">
    <source>
        <dbReference type="EMBL" id="RCI06605.1"/>
    </source>
</evidence>
<dbReference type="Gene3D" id="6.10.250.3440">
    <property type="match status" value="1"/>
</dbReference>
<comment type="subcellular location">
    <subcellularLocation>
        <location evidence="1">Mitochondrion</location>
    </subcellularLocation>
</comment>
<evidence type="ECO:0000256" key="2">
    <source>
        <dbReference type="ARBA" id="ARBA00009360"/>
    </source>
</evidence>
<evidence type="ECO:0000256" key="7">
    <source>
        <dbReference type="ARBA" id="ARBA00035192"/>
    </source>
</evidence>
<keyword evidence="10" id="KW-1185">Reference proteome</keyword>
<dbReference type="EMBL" id="PJQM01000120">
    <property type="protein sequence ID" value="RCI06605.1"/>
    <property type="molecule type" value="Genomic_DNA"/>
</dbReference>
<keyword evidence="4" id="KW-0689">Ribosomal protein</keyword>
<dbReference type="InterPro" id="IPR042831">
    <property type="entry name" value="Ribosomal_mL40_fung"/>
</dbReference>
<keyword evidence="5" id="KW-0496">Mitochondrion</keyword>
<dbReference type="Proteomes" id="UP000253551">
    <property type="component" value="Unassembled WGS sequence"/>
</dbReference>
<keyword evidence="6" id="KW-0687">Ribonucleoprotein</keyword>
<reference evidence="9 10" key="1">
    <citation type="journal article" date="2018" name="G3 (Bethesda)">
        <title>Phylogenetic and Phylogenomic Definition of Rhizopus Species.</title>
        <authorList>
            <person name="Gryganskyi A.P."/>
            <person name="Golan J."/>
            <person name="Dolatabadi S."/>
            <person name="Mondo S."/>
            <person name="Robb S."/>
            <person name="Idnurm A."/>
            <person name="Muszewska A."/>
            <person name="Steczkiewicz K."/>
            <person name="Masonjones S."/>
            <person name="Liao H.L."/>
            <person name="Gajdeczka M.T."/>
            <person name="Anike F."/>
            <person name="Vuek A."/>
            <person name="Anishchenko I.M."/>
            <person name="Voigt K."/>
            <person name="de Hoog G.S."/>
            <person name="Smith M.E."/>
            <person name="Heitman J."/>
            <person name="Vilgalys R."/>
            <person name="Stajich J.E."/>
        </authorList>
    </citation>
    <scope>NUCLEOTIDE SEQUENCE [LARGE SCALE GENOMIC DNA]</scope>
    <source>
        <strain evidence="9 10">LSU 92-RS-03</strain>
    </source>
</reference>
<gene>
    <name evidence="9" type="ORF">CU098_011221</name>
</gene>
<dbReference type="OrthoDB" id="2098203at2759"/>
<evidence type="ECO:0000256" key="6">
    <source>
        <dbReference type="ARBA" id="ARBA00023274"/>
    </source>
</evidence>
<evidence type="ECO:0000256" key="4">
    <source>
        <dbReference type="ARBA" id="ARBA00022980"/>
    </source>
</evidence>
<dbReference type="GO" id="GO:0003735">
    <property type="term" value="F:structural constituent of ribosome"/>
    <property type="evidence" value="ECO:0007669"/>
    <property type="project" value="InterPro"/>
</dbReference>
<name>A0A367KWN3_RHIST</name>
<evidence type="ECO:0000256" key="1">
    <source>
        <dbReference type="ARBA" id="ARBA00004173"/>
    </source>
</evidence>
<dbReference type="GO" id="GO:0005840">
    <property type="term" value="C:ribosome"/>
    <property type="evidence" value="ECO:0007669"/>
    <property type="project" value="UniProtKB-KW"/>
</dbReference>
<dbReference type="GO" id="GO:1990904">
    <property type="term" value="C:ribonucleoprotein complex"/>
    <property type="evidence" value="ECO:0007669"/>
    <property type="project" value="UniProtKB-KW"/>
</dbReference>
<evidence type="ECO:0000256" key="8">
    <source>
        <dbReference type="SAM" id="MobiDB-lite"/>
    </source>
</evidence>
<dbReference type="PANTHER" id="PTHR39150">
    <property type="entry name" value="54S RIBOSOMAL PROTEIN L28, MITOCHONDRIAL"/>
    <property type="match status" value="1"/>
</dbReference>
<dbReference type="STRING" id="4846.A0A367KWN3"/>
<organism evidence="9 10">
    <name type="scientific">Rhizopus stolonifer</name>
    <name type="common">Rhizopus nigricans</name>
    <dbReference type="NCBI Taxonomy" id="4846"/>
    <lineage>
        <taxon>Eukaryota</taxon>
        <taxon>Fungi</taxon>
        <taxon>Fungi incertae sedis</taxon>
        <taxon>Mucoromycota</taxon>
        <taxon>Mucoromycotina</taxon>
        <taxon>Mucoromycetes</taxon>
        <taxon>Mucorales</taxon>
        <taxon>Mucorineae</taxon>
        <taxon>Rhizopodaceae</taxon>
        <taxon>Rhizopus</taxon>
    </lineage>
</organism>
<evidence type="ECO:0000256" key="3">
    <source>
        <dbReference type="ARBA" id="ARBA00022946"/>
    </source>
</evidence>
<dbReference type="GO" id="GO:0032543">
    <property type="term" value="P:mitochondrial translation"/>
    <property type="evidence" value="ECO:0007669"/>
    <property type="project" value="InterPro"/>
</dbReference>
<dbReference type="AlphaFoldDB" id="A0A367KWN3"/>
<accession>A0A367KWN3</accession>
<dbReference type="InterPro" id="IPR019192">
    <property type="entry name" value="Ribosomal_mL40"/>
</dbReference>
<proteinExistence type="inferred from homology"/>
<evidence type="ECO:0000256" key="5">
    <source>
        <dbReference type="ARBA" id="ARBA00023128"/>
    </source>
</evidence>
<keyword evidence="3" id="KW-0809">Transit peptide</keyword>
<feature type="region of interest" description="Disordered" evidence="8">
    <location>
        <begin position="114"/>
        <end position="136"/>
    </location>
</feature>
<dbReference type="PANTHER" id="PTHR39150:SF1">
    <property type="entry name" value="LARGE RIBOSOMAL SUBUNIT PROTEIN ML40"/>
    <property type="match status" value="1"/>
</dbReference>